<dbReference type="Gene3D" id="3.40.50.2300">
    <property type="match status" value="2"/>
</dbReference>
<dbReference type="OrthoDB" id="425344at2759"/>
<dbReference type="SUPFAM" id="SSF53822">
    <property type="entry name" value="Periplasmic binding protein-like I"/>
    <property type="match status" value="2"/>
</dbReference>
<feature type="non-terminal residue" evidence="7">
    <location>
        <position position="1"/>
    </location>
</feature>
<evidence type="ECO:0000256" key="4">
    <source>
        <dbReference type="ARBA" id="ARBA00023136"/>
    </source>
</evidence>
<feature type="domain" description="Receptor ligand binding region" evidence="6">
    <location>
        <begin position="386"/>
        <end position="515"/>
    </location>
</feature>
<dbReference type="STRING" id="188477.A0A3S0Z9V9"/>
<keyword evidence="8" id="KW-1185">Reference proteome</keyword>
<dbReference type="GO" id="GO:0016020">
    <property type="term" value="C:membrane"/>
    <property type="evidence" value="ECO:0007669"/>
    <property type="project" value="UniProtKB-SubCell"/>
</dbReference>
<name>A0A3S0Z9V9_ELYCH</name>
<evidence type="ECO:0000313" key="8">
    <source>
        <dbReference type="Proteomes" id="UP000271974"/>
    </source>
</evidence>
<evidence type="ECO:0000256" key="2">
    <source>
        <dbReference type="ARBA" id="ARBA00022692"/>
    </source>
</evidence>
<dbReference type="PANTHER" id="PTHR24060">
    <property type="entry name" value="METABOTROPIC GLUTAMATE RECEPTOR"/>
    <property type="match status" value="1"/>
</dbReference>
<gene>
    <name evidence="7" type="ORF">EGW08_019389</name>
</gene>
<accession>A0A3S0Z9V9</accession>
<feature type="non-terminal residue" evidence="7">
    <location>
        <position position="537"/>
    </location>
</feature>
<dbReference type="Proteomes" id="UP000271974">
    <property type="component" value="Unassembled WGS sequence"/>
</dbReference>
<dbReference type="InterPro" id="IPR028082">
    <property type="entry name" value="Peripla_BP_I"/>
</dbReference>
<evidence type="ECO:0000256" key="5">
    <source>
        <dbReference type="ARBA" id="ARBA00023180"/>
    </source>
</evidence>
<dbReference type="InterPro" id="IPR050726">
    <property type="entry name" value="mGluR"/>
</dbReference>
<proteinExistence type="predicted"/>
<keyword evidence="2" id="KW-0812">Transmembrane</keyword>
<protein>
    <recommendedName>
        <fullName evidence="6">Receptor ligand binding region domain-containing protein</fullName>
    </recommendedName>
</protein>
<evidence type="ECO:0000313" key="7">
    <source>
        <dbReference type="EMBL" id="RUS72852.1"/>
    </source>
</evidence>
<keyword evidence="4" id="KW-0472">Membrane</keyword>
<comment type="caution">
    <text evidence="7">The sequence shown here is derived from an EMBL/GenBank/DDBJ whole genome shotgun (WGS) entry which is preliminary data.</text>
</comment>
<evidence type="ECO:0000259" key="6">
    <source>
        <dbReference type="Pfam" id="PF01094"/>
    </source>
</evidence>
<sequence>QATVELLKTLKWEENILIIYSDDEYGRNGYEQLLQAAYYRGICFSKAVAIDPTDLTKDLAKDALAALGTQSYNAGVLMMSFVNGKKVFEAIEEIQTLHSTQWIVSDFDITSDYSSLIRSRGMMLVTPSSPQLDDFKNFFAQEESNINPSAHTENPWFIDWYEKKYSCSIRNANSGPPCTARSVADLRAAFVQSPFAVPTMKAIAVYIEAVRQRCTTGVACLNQLLSINPSDFHETLKNLDVTFPANYPIVGLRGERVKFDANGDLEVTKCDVYNHRRTLNGVSSLYQKIGEYQNNVLTLNTNPTLYDNGRTQSLNSIPEFLCPLCSNCLKPQVSTVLRYNPGDVVIASLASGHTSGRFPFTCGDGDLPRLAALVAAEWATSQYKTQNAARLQQVALGSLVVDICPDALVASRFLMDLLGGNNRLMGASNNIISADNIYGFVDHTDGDQASIISPILASLKIPEVQTDSVHLMGDADSFTMLGGVNDTYTVQAVPNDNMLHEAIASVLLRLGWKYVQVATHGTGVYNQASLDFKRTAG</sequence>
<keyword evidence="5" id="KW-0325">Glycoprotein</keyword>
<reference evidence="7 8" key="1">
    <citation type="submission" date="2019-01" db="EMBL/GenBank/DDBJ databases">
        <title>A draft genome assembly of the solar-powered sea slug Elysia chlorotica.</title>
        <authorList>
            <person name="Cai H."/>
            <person name="Li Q."/>
            <person name="Fang X."/>
            <person name="Li J."/>
            <person name="Curtis N.E."/>
            <person name="Altenburger A."/>
            <person name="Shibata T."/>
            <person name="Feng M."/>
            <person name="Maeda T."/>
            <person name="Schwartz J.A."/>
            <person name="Shigenobu S."/>
            <person name="Lundholm N."/>
            <person name="Nishiyama T."/>
            <person name="Yang H."/>
            <person name="Hasebe M."/>
            <person name="Li S."/>
            <person name="Pierce S.K."/>
            <person name="Wang J."/>
        </authorList>
    </citation>
    <scope>NUCLEOTIDE SEQUENCE [LARGE SCALE GENOMIC DNA]</scope>
    <source>
        <strain evidence="7">EC2010</strain>
        <tissue evidence="7">Whole organism of an adult</tissue>
    </source>
</reference>
<comment type="subcellular location">
    <subcellularLocation>
        <location evidence="1">Membrane</location>
    </subcellularLocation>
</comment>
<organism evidence="7 8">
    <name type="scientific">Elysia chlorotica</name>
    <name type="common">Eastern emerald elysia</name>
    <name type="synonym">Sea slug</name>
    <dbReference type="NCBI Taxonomy" id="188477"/>
    <lineage>
        <taxon>Eukaryota</taxon>
        <taxon>Metazoa</taxon>
        <taxon>Spiralia</taxon>
        <taxon>Lophotrochozoa</taxon>
        <taxon>Mollusca</taxon>
        <taxon>Gastropoda</taxon>
        <taxon>Heterobranchia</taxon>
        <taxon>Euthyneura</taxon>
        <taxon>Panpulmonata</taxon>
        <taxon>Sacoglossa</taxon>
        <taxon>Placobranchoidea</taxon>
        <taxon>Plakobranchidae</taxon>
        <taxon>Elysia</taxon>
    </lineage>
</organism>
<keyword evidence="3" id="KW-1133">Transmembrane helix</keyword>
<evidence type="ECO:0000256" key="3">
    <source>
        <dbReference type="ARBA" id="ARBA00022989"/>
    </source>
</evidence>
<dbReference type="Pfam" id="PF01094">
    <property type="entry name" value="ANF_receptor"/>
    <property type="match status" value="2"/>
</dbReference>
<dbReference type="AlphaFoldDB" id="A0A3S0Z9V9"/>
<evidence type="ECO:0000256" key="1">
    <source>
        <dbReference type="ARBA" id="ARBA00004370"/>
    </source>
</evidence>
<dbReference type="InterPro" id="IPR001828">
    <property type="entry name" value="ANF_lig-bd_rcpt"/>
</dbReference>
<feature type="domain" description="Receptor ligand binding region" evidence="6">
    <location>
        <begin position="1"/>
        <end position="274"/>
    </location>
</feature>
<dbReference type="EMBL" id="RQTK01001009">
    <property type="protein sequence ID" value="RUS72852.1"/>
    <property type="molecule type" value="Genomic_DNA"/>
</dbReference>